<dbReference type="EMBL" id="JACGWM010000004">
    <property type="protein sequence ID" value="KAL0376335.1"/>
    <property type="molecule type" value="Genomic_DNA"/>
</dbReference>
<reference evidence="3" key="2">
    <citation type="journal article" date="2024" name="Plant">
        <title>Genomic evolution and insights into agronomic trait innovations of Sesamum species.</title>
        <authorList>
            <person name="Miao H."/>
            <person name="Wang L."/>
            <person name="Qu L."/>
            <person name="Liu H."/>
            <person name="Sun Y."/>
            <person name="Le M."/>
            <person name="Wang Q."/>
            <person name="Wei S."/>
            <person name="Zheng Y."/>
            <person name="Lin W."/>
            <person name="Duan Y."/>
            <person name="Cao H."/>
            <person name="Xiong S."/>
            <person name="Wang X."/>
            <person name="Wei L."/>
            <person name="Li C."/>
            <person name="Ma Q."/>
            <person name="Ju M."/>
            <person name="Zhao R."/>
            <person name="Li G."/>
            <person name="Mu C."/>
            <person name="Tian Q."/>
            <person name="Mei H."/>
            <person name="Zhang T."/>
            <person name="Gao T."/>
            <person name="Zhang H."/>
        </authorList>
    </citation>
    <scope>NUCLEOTIDE SEQUENCE</scope>
    <source>
        <strain evidence="3">KEN8</strain>
    </source>
</reference>
<evidence type="ECO:0008006" key="4">
    <source>
        <dbReference type="Google" id="ProtNLM"/>
    </source>
</evidence>
<protein>
    <recommendedName>
        <fullName evidence="4">Transmembrane protein</fullName>
    </recommendedName>
</protein>
<dbReference type="AlphaFoldDB" id="A0AAW2R848"/>
<sequence>MDRTLVKERDTVIDIESCLRASKVVGNPACSDDKSGNTDSFAVCGMPMSTSEIVKAEKTVCVSSKPKDADELSPESGKNSKREKRKSMSAKKPPKPPRPPRGLSLDVADQKLIKEISELAMMKRARIERMKALKKMKAAKASSSGNLIAMFFTIIFCIVVLLQGCHSWGISPRTRSATPIPGTLEPNGVAAAGNIVVVQDQLNLSASGVPLTSVESPRYVLVLISFYFVAREYYSLEKDVVLTGCQDNRAFLDFCSQTELVPGSDSKG</sequence>
<feature type="compositionally biased region" description="Basic residues" evidence="1">
    <location>
        <begin position="79"/>
        <end position="95"/>
    </location>
</feature>
<reference evidence="3" key="1">
    <citation type="submission" date="2020-06" db="EMBL/GenBank/DDBJ databases">
        <authorList>
            <person name="Li T."/>
            <person name="Hu X."/>
            <person name="Zhang T."/>
            <person name="Song X."/>
            <person name="Zhang H."/>
            <person name="Dai N."/>
            <person name="Sheng W."/>
            <person name="Hou X."/>
            <person name="Wei L."/>
        </authorList>
    </citation>
    <scope>NUCLEOTIDE SEQUENCE</scope>
    <source>
        <strain evidence="3">KEN8</strain>
        <tissue evidence="3">Leaf</tissue>
    </source>
</reference>
<proteinExistence type="predicted"/>
<gene>
    <name evidence="3" type="ORF">Scaly_0751100</name>
</gene>
<evidence type="ECO:0000313" key="3">
    <source>
        <dbReference type="EMBL" id="KAL0376335.1"/>
    </source>
</evidence>
<feature type="transmembrane region" description="Helical" evidence="2">
    <location>
        <begin position="144"/>
        <end position="162"/>
    </location>
</feature>
<evidence type="ECO:0000256" key="1">
    <source>
        <dbReference type="SAM" id="MobiDB-lite"/>
    </source>
</evidence>
<dbReference type="PANTHER" id="PTHR34188">
    <property type="entry name" value="OS01G0299500 PROTEIN"/>
    <property type="match status" value="1"/>
</dbReference>
<keyword evidence="2" id="KW-0812">Transmembrane</keyword>
<feature type="region of interest" description="Disordered" evidence="1">
    <location>
        <begin position="64"/>
        <end position="107"/>
    </location>
</feature>
<keyword evidence="2" id="KW-0472">Membrane</keyword>
<name>A0AAW2R848_9LAMI</name>
<keyword evidence="2" id="KW-1133">Transmembrane helix</keyword>
<dbReference type="PANTHER" id="PTHR34188:SF5">
    <property type="entry name" value="OS05G0131900 PROTEIN"/>
    <property type="match status" value="1"/>
</dbReference>
<organism evidence="3">
    <name type="scientific">Sesamum calycinum</name>
    <dbReference type="NCBI Taxonomy" id="2727403"/>
    <lineage>
        <taxon>Eukaryota</taxon>
        <taxon>Viridiplantae</taxon>
        <taxon>Streptophyta</taxon>
        <taxon>Embryophyta</taxon>
        <taxon>Tracheophyta</taxon>
        <taxon>Spermatophyta</taxon>
        <taxon>Magnoliopsida</taxon>
        <taxon>eudicotyledons</taxon>
        <taxon>Gunneridae</taxon>
        <taxon>Pentapetalae</taxon>
        <taxon>asterids</taxon>
        <taxon>lamiids</taxon>
        <taxon>Lamiales</taxon>
        <taxon>Pedaliaceae</taxon>
        <taxon>Sesamum</taxon>
    </lineage>
</organism>
<evidence type="ECO:0000256" key="2">
    <source>
        <dbReference type="SAM" id="Phobius"/>
    </source>
</evidence>
<comment type="caution">
    <text evidence="3">The sequence shown here is derived from an EMBL/GenBank/DDBJ whole genome shotgun (WGS) entry which is preliminary data.</text>
</comment>
<accession>A0AAW2R848</accession>